<evidence type="ECO:0000313" key="6">
    <source>
        <dbReference type="EMBL" id="ADB58077.1"/>
    </source>
</evidence>
<dbReference type="PROSITE" id="PS51683">
    <property type="entry name" value="SAM_OMT_II"/>
    <property type="match status" value="1"/>
</dbReference>
<dbReference type="SUPFAM" id="SSF46785">
    <property type="entry name" value="Winged helix' DNA-binding domain"/>
    <property type="match status" value="1"/>
</dbReference>
<dbReference type="PaxDb" id="572546-Arcpr_1016"/>
<feature type="domain" description="O-methyltransferase C-terminal" evidence="4">
    <location>
        <begin position="161"/>
        <end position="264"/>
    </location>
</feature>
<dbReference type="Proteomes" id="UP000001901">
    <property type="component" value="Chromosome"/>
</dbReference>
<dbReference type="GO" id="GO:0008171">
    <property type="term" value="F:O-methyltransferase activity"/>
    <property type="evidence" value="ECO:0007669"/>
    <property type="project" value="InterPro"/>
</dbReference>
<dbReference type="PANTHER" id="PTHR43712">
    <property type="entry name" value="PUTATIVE (AFU_ORTHOLOGUE AFUA_4G14580)-RELATED"/>
    <property type="match status" value="1"/>
</dbReference>
<gene>
    <name evidence="6" type="ordered locus">Arcpr_1016</name>
</gene>
<dbReference type="InterPro" id="IPR012967">
    <property type="entry name" value="COMT_dimerisation"/>
</dbReference>
<evidence type="ECO:0000259" key="4">
    <source>
        <dbReference type="Pfam" id="PF00891"/>
    </source>
</evidence>
<keyword evidence="1 6" id="KW-0489">Methyltransferase</keyword>
<dbReference type="HOGENOM" id="CLU_005533_4_3_2"/>
<keyword evidence="7" id="KW-1185">Reference proteome</keyword>
<name>D2RD83_ARCPA</name>
<evidence type="ECO:0000256" key="3">
    <source>
        <dbReference type="ARBA" id="ARBA00022691"/>
    </source>
</evidence>
<organism evidence="6 7">
    <name type="scientific">Archaeoglobus profundus (strain DSM 5631 / JCM 9629 / NBRC 100127 / Av18)</name>
    <dbReference type="NCBI Taxonomy" id="572546"/>
    <lineage>
        <taxon>Archaea</taxon>
        <taxon>Methanobacteriati</taxon>
        <taxon>Methanobacteriota</taxon>
        <taxon>Archaeoglobi</taxon>
        <taxon>Archaeoglobales</taxon>
        <taxon>Archaeoglobaceae</taxon>
        <taxon>Archaeoglobus</taxon>
    </lineage>
</organism>
<sequence>MLEKILNYPPINPNVISELAQSVEKFIVLATAVELNLFDHFKKPKSAEEVAKELKLNKRLTKKVCNALAASGFLKEVNGKYALTEVSKVFLLSDSPFYQGNLIKLYKKTREERWNRLGEALRKCPLSFRRDQSVFNESFILAMAEGAVRWDLPRTVEIVKELPEFKRARKLLDLGGGHGLYALAFKEINPELDAYVFDLPPVIEVAKKFVGDRVKLIAGDFTKDDIGSGYDIVFASDVFYRPREELTQILKKVHESLNDDGILISKHWHIDDLKEDSTAVFFDLMFAILEEVDSVYSTPEFCDILESCRFEVVDIIDIGKSYSPSKIIVVAKRG</sequence>
<dbReference type="KEGG" id="apo:Arcpr_1016"/>
<dbReference type="EMBL" id="CP001857">
    <property type="protein sequence ID" value="ADB58077.1"/>
    <property type="molecule type" value="Genomic_DNA"/>
</dbReference>
<dbReference type="GeneID" id="8739690"/>
<dbReference type="Pfam" id="PF08100">
    <property type="entry name" value="Dimerisation"/>
    <property type="match status" value="1"/>
</dbReference>
<evidence type="ECO:0000256" key="2">
    <source>
        <dbReference type="ARBA" id="ARBA00022679"/>
    </source>
</evidence>
<reference evidence="6 7" key="1">
    <citation type="journal article" date="2010" name="Stand. Genomic Sci.">
        <title>Complete genome sequence of Archaeoglobus profundus type strain (AV18).</title>
        <authorList>
            <person name="von Jan M."/>
            <person name="Lapidus A."/>
            <person name="Del Rio T.G."/>
            <person name="Copeland A."/>
            <person name="Tice H."/>
            <person name="Cheng J.F."/>
            <person name="Lucas S."/>
            <person name="Chen F."/>
            <person name="Nolan M."/>
            <person name="Goodwin L."/>
            <person name="Han C."/>
            <person name="Pitluck S."/>
            <person name="Liolios K."/>
            <person name="Ivanova N."/>
            <person name="Mavromatis K."/>
            <person name="Ovchinnikova G."/>
            <person name="Chertkov O."/>
            <person name="Pati A."/>
            <person name="Chen A."/>
            <person name="Palaniappan K."/>
            <person name="Land M."/>
            <person name="Hauser L."/>
            <person name="Chang Y.J."/>
            <person name="Jeffries C.D."/>
            <person name="Saunders E."/>
            <person name="Brettin T."/>
            <person name="Detter J.C."/>
            <person name="Chain P."/>
            <person name="Eichinger K."/>
            <person name="Huber H."/>
            <person name="Spring S."/>
            <person name="Rohde M."/>
            <person name="Goker M."/>
            <person name="Wirth R."/>
            <person name="Woyke T."/>
            <person name="Bristow J."/>
            <person name="Eisen J.A."/>
            <person name="Markowitz V."/>
            <person name="Hugenholtz P."/>
            <person name="Kyrpides N.C."/>
            <person name="Klenk H.P."/>
        </authorList>
    </citation>
    <scope>NUCLEOTIDE SEQUENCE [LARGE SCALE GENOMIC DNA]</scope>
    <source>
        <strain evidence="7">DSM 5631 / JCM 9629 / NBRC 100127 / Av18</strain>
    </source>
</reference>
<keyword evidence="2" id="KW-0808">Transferase</keyword>
<dbReference type="STRING" id="572546.Arcpr_1016"/>
<dbReference type="InterPro" id="IPR001077">
    <property type="entry name" value="COMT_C"/>
</dbReference>
<dbReference type="SUPFAM" id="SSF53335">
    <property type="entry name" value="S-adenosyl-L-methionine-dependent methyltransferases"/>
    <property type="match status" value="1"/>
</dbReference>
<dbReference type="RefSeq" id="WP_012940413.1">
    <property type="nucleotide sequence ID" value="NC_013741.1"/>
</dbReference>
<dbReference type="eggNOG" id="arCOG03411">
    <property type="taxonomic scope" value="Archaea"/>
</dbReference>
<accession>D2RD83</accession>
<dbReference type="CDD" id="cd02440">
    <property type="entry name" value="AdoMet_MTases"/>
    <property type="match status" value="1"/>
</dbReference>
<dbReference type="InterPro" id="IPR016461">
    <property type="entry name" value="COMT-like"/>
</dbReference>
<dbReference type="InterPro" id="IPR029063">
    <property type="entry name" value="SAM-dependent_MTases_sf"/>
</dbReference>
<dbReference type="Gene3D" id="1.10.10.10">
    <property type="entry name" value="Winged helix-like DNA-binding domain superfamily/Winged helix DNA-binding domain"/>
    <property type="match status" value="1"/>
</dbReference>
<dbReference type="GO" id="GO:0046983">
    <property type="term" value="F:protein dimerization activity"/>
    <property type="evidence" value="ECO:0007669"/>
    <property type="project" value="InterPro"/>
</dbReference>
<protein>
    <submittedName>
        <fullName evidence="6">Methyltransferase type 12</fullName>
    </submittedName>
</protein>
<dbReference type="InterPro" id="IPR036390">
    <property type="entry name" value="WH_DNA-bd_sf"/>
</dbReference>
<dbReference type="GO" id="GO:0032259">
    <property type="term" value="P:methylation"/>
    <property type="evidence" value="ECO:0007669"/>
    <property type="project" value="UniProtKB-KW"/>
</dbReference>
<feature type="domain" description="O-methyltransferase dimerisation" evidence="5">
    <location>
        <begin position="20"/>
        <end position="92"/>
    </location>
</feature>
<evidence type="ECO:0000313" key="7">
    <source>
        <dbReference type="Proteomes" id="UP000001901"/>
    </source>
</evidence>
<dbReference type="PIRSF" id="PIRSF005739">
    <property type="entry name" value="O-mtase"/>
    <property type="match status" value="1"/>
</dbReference>
<dbReference type="OrthoDB" id="146767at2157"/>
<dbReference type="Gene3D" id="3.40.50.150">
    <property type="entry name" value="Vaccinia Virus protein VP39"/>
    <property type="match status" value="1"/>
</dbReference>
<proteinExistence type="predicted"/>
<keyword evidence="3" id="KW-0949">S-adenosyl-L-methionine</keyword>
<evidence type="ECO:0000259" key="5">
    <source>
        <dbReference type="Pfam" id="PF08100"/>
    </source>
</evidence>
<evidence type="ECO:0000256" key="1">
    <source>
        <dbReference type="ARBA" id="ARBA00022603"/>
    </source>
</evidence>
<dbReference type="PANTHER" id="PTHR43712:SF2">
    <property type="entry name" value="O-METHYLTRANSFERASE CICE"/>
    <property type="match status" value="1"/>
</dbReference>
<dbReference type="InterPro" id="IPR036388">
    <property type="entry name" value="WH-like_DNA-bd_sf"/>
</dbReference>
<dbReference type="AlphaFoldDB" id="D2RD83"/>
<dbReference type="Pfam" id="PF00891">
    <property type="entry name" value="Methyltransf_2"/>
    <property type="match status" value="1"/>
</dbReference>